<name>A0A3N4JIS6_9PEZI</name>
<proteinExistence type="predicted"/>
<sequence>MYFLLHHWELLRPSISKIIVVYILSVSMEYDTTIMEHYFEKMGRGLSLPKYMYMICGTLILKFPTE</sequence>
<dbReference type="AlphaFoldDB" id="A0A3N4JIS6"/>
<dbReference type="Proteomes" id="UP000276215">
    <property type="component" value="Unassembled WGS sequence"/>
</dbReference>
<gene>
    <name evidence="1" type="ORF">L873DRAFT_1056178</name>
</gene>
<organism evidence="1 2">
    <name type="scientific">Choiromyces venosus 120613-1</name>
    <dbReference type="NCBI Taxonomy" id="1336337"/>
    <lineage>
        <taxon>Eukaryota</taxon>
        <taxon>Fungi</taxon>
        <taxon>Dikarya</taxon>
        <taxon>Ascomycota</taxon>
        <taxon>Pezizomycotina</taxon>
        <taxon>Pezizomycetes</taxon>
        <taxon>Pezizales</taxon>
        <taxon>Tuberaceae</taxon>
        <taxon>Choiromyces</taxon>
    </lineage>
</organism>
<reference evidence="1 2" key="1">
    <citation type="journal article" date="2018" name="Nat. Ecol. Evol.">
        <title>Pezizomycetes genomes reveal the molecular basis of ectomycorrhizal truffle lifestyle.</title>
        <authorList>
            <person name="Murat C."/>
            <person name="Payen T."/>
            <person name="Noel B."/>
            <person name="Kuo A."/>
            <person name="Morin E."/>
            <person name="Chen J."/>
            <person name="Kohler A."/>
            <person name="Krizsan K."/>
            <person name="Balestrini R."/>
            <person name="Da Silva C."/>
            <person name="Montanini B."/>
            <person name="Hainaut M."/>
            <person name="Levati E."/>
            <person name="Barry K.W."/>
            <person name="Belfiori B."/>
            <person name="Cichocki N."/>
            <person name="Clum A."/>
            <person name="Dockter R.B."/>
            <person name="Fauchery L."/>
            <person name="Guy J."/>
            <person name="Iotti M."/>
            <person name="Le Tacon F."/>
            <person name="Lindquist E.A."/>
            <person name="Lipzen A."/>
            <person name="Malagnac F."/>
            <person name="Mello A."/>
            <person name="Molinier V."/>
            <person name="Miyauchi S."/>
            <person name="Poulain J."/>
            <person name="Riccioni C."/>
            <person name="Rubini A."/>
            <person name="Sitrit Y."/>
            <person name="Splivallo R."/>
            <person name="Traeger S."/>
            <person name="Wang M."/>
            <person name="Zifcakova L."/>
            <person name="Wipf D."/>
            <person name="Zambonelli A."/>
            <person name="Paolocci F."/>
            <person name="Nowrousian M."/>
            <person name="Ottonello S."/>
            <person name="Baldrian P."/>
            <person name="Spatafora J.W."/>
            <person name="Henrissat B."/>
            <person name="Nagy L.G."/>
            <person name="Aury J.M."/>
            <person name="Wincker P."/>
            <person name="Grigoriev I.V."/>
            <person name="Bonfante P."/>
            <person name="Martin F.M."/>
        </authorList>
    </citation>
    <scope>NUCLEOTIDE SEQUENCE [LARGE SCALE GENOMIC DNA]</scope>
    <source>
        <strain evidence="1 2">120613-1</strain>
    </source>
</reference>
<protein>
    <submittedName>
        <fullName evidence="1">Uncharacterized protein</fullName>
    </submittedName>
</protein>
<dbReference type="EMBL" id="ML120398">
    <property type="protein sequence ID" value="RPA98159.1"/>
    <property type="molecule type" value="Genomic_DNA"/>
</dbReference>
<accession>A0A3N4JIS6</accession>
<evidence type="ECO:0000313" key="1">
    <source>
        <dbReference type="EMBL" id="RPA98159.1"/>
    </source>
</evidence>
<evidence type="ECO:0000313" key="2">
    <source>
        <dbReference type="Proteomes" id="UP000276215"/>
    </source>
</evidence>
<keyword evidence="2" id="KW-1185">Reference proteome</keyword>